<keyword evidence="7 9" id="KW-0408">Iron</keyword>
<feature type="coiled-coil region" evidence="10">
    <location>
        <begin position="349"/>
        <end position="400"/>
    </location>
</feature>
<evidence type="ECO:0000313" key="13">
    <source>
        <dbReference type="EMBL" id="CAI9715007.1"/>
    </source>
</evidence>
<dbReference type="GO" id="GO:0016020">
    <property type="term" value="C:membrane"/>
    <property type="evidence" value="ECO:0007669"/>
    <property type="project" value="UniProtKB-SubCell"/>
</dbReference>
<dbReference type="GO" id="GO:0005739">
    <property type="term" value="C:mitochondrion"/>
    <property type="evidence" value="ECO:0007669"/>
    <property type="project" value="GOC"/>
</dbReference>
<comment type="subcellular location">
    <subcellularLocation>
        <location evidence="1">Membrane</location>
    </subcellularLocation>
</comment>
<evidence type="ECO:0000313" key="14">
    <source>
        <dbReference type="Proteomes" id="UP001162480"/>
    </source>
</evidence>
<dbReference type="GO" id="GO:0020037">
    <property type="term" value="F:heme binding"/>
    <property type="evidence" value="ECO:0007669"/>
    <property type="project" value="InterPro"/>
</dbReference>
<dbReference type="Pfam" id="PF02167">
    <property type="entry name" value="Cytochrom_C1"/>
    <property type="match status" value="1"/>
</dbReference>
<dbReference type="PANTHER" id="PTHR10266">
    <property type="entry name" value="CYTOCHROME C1"/>
    <property type="match status" value="1"/>
</dbReference>
<evidence type="ECO:0000256" key="2">
    <source>
        <dbReference type="ARBA" id="ARBA00006488"/>
    </source>
</evidence>
<dbReference type="PANTHER" id="PTHR10266:SF3">
    <property type="entry name" value="CYTOCHROME C1, HEME PROTEIN, MITOCHONDRIAL"/>
    <property type="match status" value="1"/>
</dbReference>
<protein>
    <submittedName>
        <fullName evidence="13">C1, heme, mitochondrial-like</fullName>
    </submittedName>
</protein>
<dbReference type="GO" id="GO:0009055">
    <property type="term" value="F:electron transfer activity"/>
    <property type="evidence" value="ECO:0007669"/>
    <property type="project" value="InterPro"/>
</dbReference>
<organism evidence="13 14">
    <name type="scientific">Octopus vulgaris</name>
    <name type="common">Common octopus</name>
    <dbReference type="NCBI Taxonomy" id="6645"/>
    <lineage>
        <taxon>Eukaryota</taxon>
        <taxon>Metazoa</taxon>
        <taxon>Spiralia</taxon>
        <taxon>Lophotrochozoa</taxon>
        <taxon>Mollusca</taxon>
        <taxon>Cephalopoda</taxon>
        <taxon>Coleoidea</taxon>
        <taxon>Octopodiformes</taxon>
        <taxon>Octopoda</taxon>
        <taxon>Incirrata</taxon>
        <taxon>Octopodidae</taxon>
        <taxon>Octopus</taxon>
    </lineage>
</organism>
<keyword evidence="6 11" id="KW-1133">Transmembrane helix</keyword>
<feature type="coiled-coil region" evidence="10">
    <location>
        <begin position="977"/>
        <end position="1004"/>
    </location>
</feature>
<dbReference type="AlphaFoldDB" id="A0AA36AI55"/>
<feature type="coiled-coil region" evidence="10">
    <location>
        <begin position="547"/>
        <end position="914"/>
    </location>
</feature>
<evidence type="ECO:0000256" key="8">
    <source>
        <dbReference type="ARBA" id="ARBA00023136"/>
    </source>
</evidence>
<dbReference type="InterPro" id="IPR002326">
    <property type="entry name" value="Cyt_c1"/>
</dbReference>
<gene>
    <name evidence="13" type="ORF">OCTVUL_1B017535</name>
</gene>
<keyword evidence="5 9" id="KW-0479">Metal-binding</keyword>
<evidence type="ECO:0000256" key="4">
    <source>
        <dbReference type="ARBA" id="ARBA00022692"/>
    </source>
</evidence>
<evidence type="ECO:0000256" key="7">
    <source>
        <dbReference type="ARBA" id="ARBA00023004"/>
    </source>
</evidence>
<dbReference type="GO" id="GO:0046872">
    <property type="term" value="F:metal ion binding"/>
    <property type="evidence" value="ECO:0007669"/>
    <property type="project" value="UniProtKB-KW"/>
</dbReference>
<feature type="binding site" description="covalent" evidence="9">
    <location>
        <position position="103"/>
    </location>
    <ligand>
        <name>heme c</name>
        <dbReference type="ChEBI" id="CHEBI:61717"/>
    </ligand>
</feature>
<proteinExistence type="inferred from homology"/>
<comment type="similarity">
    <text evidence="2">Belongs to the cytochrome c family.</text>
</comment>
<feature type="coiled-coil region" evidence="10">
    <location>
        <begin position="437"/>
        <end position="514"/>
    </location>
</feature>
<keyword evidence="10" id="KW-0175">Coiled coil</keyword>
<feature type="binding site" description="covalent" evidence="9">
    <location>
        <position position="102"/>
    </location>
    <ligand>
        <name>heme c</name>
        <dbReference type="ChEBI" id="CHEBI:61717"/>
    </ligand>
</feature>
<dbReference type="Gene3D" id="1.10.760.10">
    <property type="entry name" value="Cytochrome c-like domain"/>
    <property type="match status" value="1"/>
</dbReference>
<evidence type="ECO:0000256" key="3">
    <source>
        <dbReference type="ARBA" id="ARBA00022617"/>
    </source>
</evidence>
<feature type="domain" description="Cytochrome c" evidence="12">
    <location>
        <begin position="86"/>
        <end position="238"/>
    </location>
</feature>
<dbReference type="SUPFAM" id="SSF46626">
    <property type="entry name" value="Cytochrome c"/>
    <property type="match status" value="1"/>
</dbReference>
<evidence type="ECO:0000256" key="10">
    <source>
        <dbReference type="SAM" id="Coils"/>
    </source>
</evidence>
<dbReference type="GO" id="GO:0006122">
    <property type="term" value="P:mitochondrial electron transport, ubiquinol to cytochrome c"/>
    <property type="evidence" value="ECO:0007669"/>
    <property type="project" value="TreeGrafter"/>
</dbReference>
<dbReference type="PROSITE" id="PS51007">
    <property type="entry name" value="CYTC"/>
    <property type="match status" value="1"/>
</dbReference>
<dbReference type="PRINTS" id="PR00603">
    <property type="entry name" value="CYTOCHROMEC1"/>
</dbReference>
<dbReference type="FunFam" id="1.10.760.10:FF:000002">
    <property type="entry name" value="Cytochrome c1, heme protein"/>
    <property type="match status" value="1"/>
</dbReference>
<accession>A0AA36AI55</accession>
<evidence type="ECO:0000256" key="5">
    <source>
        <dbReference type="ARBA" id="ARBA00022723"/>
    </source>
</evidence>
<evidence type="ECO:0000259" key="12">
    <source>
        <dbReference type="PROSITE" id="PS51007"/>
    </source>
</evidence>
<keyword evidence="4 11" id="KW-0812">Transmembrane</keyword>
<keyword evidence="3 9" id="KW-0349">Heme</keyword>
<evidence type="ECO:0000256" key="1">
    <source>
        <dbReference type="ARBA" id="ARBA00004370"/>
    </source>
</evidence>
<feature type="binding site" description="covalent" evidence="9">
    <location>
        <position position="222"/>
    </location>
    <ligand>
        <name>heme c</name>
        <dbReference type="ChEBI" id="CHEBI:61717"/>
    </ligand>
</feature>
<evidence type="ECO:0000256" key="6">
    <source>
        <dbReference type="ARBA" id="ARBA00022989"/>
    </source>
</evidence>
<dbReference type="Proteomes" id="UP001162480">
    <property type="component" value="Chromosome 1"/>
</dbReference>
<dbReference type="InterPro" id="IPR036909">
    <property type="entry name" value="Cyt_c-like_dom_sf"/>
</dbReference>
<keyword evidence="8 11" id="KW-0472">Membrane</keyword>
<name>A0AA36AI55_OCTVU</name>
<dbReference type="InterPro" id="IPR009056">
    <property type="entry name" value="Cyt_c-like_dom"/>
</dbReference>
<dbReference type="EMBL" id="OX597814">
    <property type="protein sequence ID" value="CAI9715007.1"/>
    <property type="molecule type" value="Genomic_DNA"/>
</dbReference>
<feature type="binding site" description="covalent" evidence="9">
    <location>
        <position position="99"/>
    </location>
    <ligand>
        <name>heme c</name>
        <dbReference type="ChEBI" id="CHEBI:61717"/>
    </ligand>
</feature>
<feature type="transmembrane region" description="Helical" evidence="11">
    <location>
        <begin position="270"/>
        <end position="295"/>
    </location>
</feature>
<sequence>MASLLNNGLRPVLSRWPANFHIQKAGISFQNPGTRKKVVYTLVGLTGLGAATYAVAVNQAVFASGALHPPKYAWRHQGIFDAFDHASIRRGYQVYKQVCAACHSMRYLCYRNLIDVSHTEDEARIEAEEIQVLDGPDDDGNMFERPGKLSDRFPKPYANDEAARSANNGALPPDLSLITSAREGGEDYIFSILTGYCDPPAGVNLQEGTHYNPYFAGGAIGMAQALYNEIIEYEDGTPATQSQLAMDVTTFLKWAAEPEHDTRKKMAMKAAVIFGLLISRATACCLSVLITFQAFSPFICPILDKSSSMLGNTTDSEAGSMASHVTALPPVPARLSQSLPIRGFEPEIHKQLNEEHTRAEQHRQNYERLKVQHSRLQEEVAKIQNECRQKSEENRLLYNNLRSTQEQYHKGLLEKNEEITLLRTKVVTPQQIELIRLETYSELEKNYKERYHKLELELEEFKNCCNRQRYELSLLESKCEQQDVQHKNANQELRKKSEAEVNNVRAEKDRLLAQLHSESSKDTEQIFSLKRENVTLQEQLKSALTGLEEAQALREKSSLEIDRVSRLLAKNEVEQSANLKKIEVEKEMLTKEIQKFHEEMYECEIQQTKVSNQKHELEQDNMNLKTKLEQYIQQHKLEMGELKLDLTRQIGDVQRERDKLQNTIEDLKVQLDVSEQANRQHSQNLMDKKKEMTRQVQLAKEKEIQKLNEVENEKLELEAQLQELQRQNSDQINVWQAEKDILEDKIKDVTDSKNLVEKELLILKAKVDHERSVKDELEQERSDNRALRSQVNSLQAEINHLHLEEHNMSDKCQRLRSSVEKYRSEVKRIEETTKKNDQQTEEQLHKQKHMWKENLERIEKRNEELEKKCKINFERLSAAASIHEKYKKKSLLAIQTLKKKLELKCAKIEELDAMCKIFENWVSPEEHKKLKLQLQDLLYRHNEFRRLVFSAPVVGDKGPLNPILPNNSFHSNFEEQDNCHRKELHQLKDRLEKLDSNQREQLEELQHFISNSPPSVQRSCSNEC</sequence>
<evidence type="ECO:0000256" key="9">
    <source>
        <dbReference type="PIRSR" id="PIRSR602326-1"/>
    </source>
</evidence>
<keyword evidence="14" id="KW-1185">Reference proteome</keyword>
<evidence type="ECO:0000256" key="11">
    <source>
        <dbReference type="SAM" id="Phobius"/>
    </source>
</evidence>
<reference evidence="13" key="1">
    <citation type="submission" date="2023-08" db="EMBL/GenBank/DDBJ databases">
        <authorList>
            <person name="Alioto T."/>
            <person name="Alioto T."/>
            <person name="Gomez Garrido J."/>
        </authorList>
    </citation>
    <scope>NUCLEOTIDE SEQUENCE</scope>
</reference>
<comment type="cofactor">
    <cofactor evidence="9">
        <name>heme c</name>
        <dbReference type="ChEBI" id="CHEBI:61717"/>
    </cofactor>
    <text evidence="9">Binds 1 heme c group covalently per subunit.</text>
</comment>